<protein>
    <submittedName>
        <fullName evidence="2">Uncharacterized protein F10D13_17</fullName>
    </submittedName>
</protein>
<dbReference type="InterPro" id="IPR052356">
    <property type="entry name" value="Thiol_S-MT"/>
</dbReference>
<reference evidence="2" key="2">
    <citation type="submission" date="2001-01" db="EMBL/GenBank/DDBJ databases">
        <title>Arabidopsis thaliana chromosome 1 BAC F10D13 genomic sequence.</title>
        <authorList>
            <person name="Lin X."/>
            <person name="Kaul S."/>
            <person name="Town C.D."/>
            <person name="Benito M."/>
            <person name="Creasy T.H."/>
            <person name="Haas B.J."/>
            <person name="Wu D."/>
            <person name="Maiti R."/>
            <person name="Ronning C.M."/>
            <person name="Koo H."/>
            <person name="Fujii C.Y."/>
            <person name="Utterback T.R."/>
            <person name="Barnstead M.E."/>
            <person name="Bowman C.L."/>
            <person name="White O."/>
            <person name="Nierman W.C."/>
            <person name="Fraser C.M."/>
        </authorList>
    </citation>
    <scope>NUCLEOTIDE SEQUENCE</scope>
</reference>
<gene>
    <name evidence="2" type="primary">F10D13_17</name>
</gene>
<dbReference type="Pfam" id="PF08241">
    <property type="entry name" value="Methyltransf_11"/>
    <property type="match status" value="3"/>
</dbReference>
<feature type="domain" description="Methyltransferase type 11" evidence="1">
    <location>
        <begin position="89"/>
        <end position="189"/>
    </location>
</feature>
<evidence type="ECO:0000313" key="2">
    <source>
        <dbReference type="EMBL" id="AAG60115.1"/>
    </source>
</evidence>
<evidence type="ECO:0000259" key="1">
    <source>
        <dbReference type="Pfam" id="PF08241"/>
    </source>
</evidence>
<dbReference type="CDD" id="cd02440">
    <property type="entry name" value="AdoMet_MTases"/>
    <property type="match status" value="3"/>
</dbReference>
<reference key="1">
    <citation type="journal article" date="2000" name="Nature">
        <title>Sequence and analysis of chromosome 1 of the plant Arabidopsis thaliana.</title>
        <authorList>
            <person name="Theologis A."/>
            <person name="Ecker J.R."/>
            <person name="Palm C.J."/>
            <person name="Federspiel N.A."/>
            <person name="Kaul S."/>
            <person name="White O."/>
            <person name="Alonso J."/>
            <person name="Altafi H."/>
            <person name="Araujo R."/>
            <person name="Bowman C.L."/>
            <person name="Brooks S.Y."/>
            <person name="Buehler E."/>
            <person name="Chan A."/>
            <person name="Chao Q."/>
            <person name="Chen H."/>
            <person name="Cheuk R.F."/>
            <person name="Chin C.W."/>
            <person name="Chung M.K."/>
            <person name="Conn L."/>
            <person name="Conway A.B."/>
            <person name="Conway A.R."/>
            <person name="Creasy T.H."/>
            <person name="Dewar K."/>
            <person name="Dunn P."/>
            <person name="Etgu P."/>
            <person name="Feldblyum T.V."/>
            <person name="Feng J."/>
            <person name="Fong B."/>
            <person name="Fujii C.Y."/>
            <person name="Gill J.E."/>
            <person name="Goldsmith A.D."/>
            <person name="Haas B."/>
            <person name="Hansen N.F."/>
            <person name="Hughes B."/>
            <person name="Huizar L."/>
            <person name="Hunter J.L."/>
            <person name="Jenkins J."/>
            <person name="Johnson-Hopson C."/>
            <person name="Khan S."/>
            <person name="Khaykin E."/>
            <person name="Kim C.J."/>
            <person name="Koo H.L."/>
            <person name="Kremenetskaia I."/>
            <person name="Kurtz D.B."/>
            <person name="Kwan A."/>
            <person name="Lam B."/>
            <person name="Langin-Hooper S."/>
            <person name="Lee A."/>
            <person name="Lee J.M."/>
            <person name="Lenz C.A."/>
            <person name="Li J.H."/>
            <person name="Li Y."/>
            <person name="Lin X."/>
            <person name="Liu S.X."/>
            <person name="Liu Z.A."/>
            <person name="Luros J.S."/>
            <person name="Maiti R."/>
            <person name="Marziali A."/>
            <person name="Militscher J."/>
            <person name="Miranda M."/>
            <person name="Nguyen M."/>
            <person name="Nierman W.C."/>
            <person name="Osborne B.I."/>
            <person name="Pai G."/>
            <person name="Peterson J."/>
            <person name="Pham P.K."/>
            <person name="Rizzo M."/>
            <person name="Rooney T."/>
            <person name="Rowley D."/>
            <person name="Sakano H."/>
            <person name="Salzberg S.L."/>
            <person name="Schwartz J.R."/>
            <person name="Shinn P."/>
            <person name="Southwick A.M."/>
            <person name="Sun H."/>
            <person name="Tallon L.J."/>
            <person name="Tambunga G."/>
            <person name="Toriumi M.J."/>
            <person name="Town C.D."/>
            <person name="Utterback T."/>
            <person name="Van Aken S."/>
            <person name="Vaysberg M."/>
            <person name="Vysotskaia V.S."/>
            <person name="Walker M."/>
            <person name="Wu D."/>
            <person name="Yu G."/>
            <person name="Fraser C.M."/>
            <person name="Venter J.C."/>
            <person name="Davis R.W."/>
        </authorList>
    </citation>
    <scope>NUCLEOTIDE SEQUENCE [LARGE SCALE GENOMIC DNA]</scope>
    <source>
        <strain>cv. Columbia</strain>
    </source>
</reference>
<feature type="domain" description="Methyltransferase type 11" evidence="1">
    <location>
        <begin position="321"/>
        <end position="420"/>
    </location>
</feature>
<dbReference type="PANTHER" id="PTHR45036">
    <property type="entry name" value="METHYLTRANSFERASE LIKE 7B"/>
    <property type="match status" value="1"/>
</dbReference>
<accession>Q9C786</accession>
<dbReference type="GO" id="GO:0008757">
    <property type="term" value="F:S-adenosylmethionine-dependent methyltransferase activity"/>
    <property type="evidence" value="ECO:0007669"/>
    <property type="project" value="InterPro"/>
</dbReference>
<dbReference type="Gene3D" id="3.40.50.150">
    <property type="entry name" value="Vaccinia Virus protein VP39"/>
    <property type="match status" value="3"/>
</dbReference>
<dbReference type="AlphaFoldDB" id="Q9C786"/>
<feature type="domain" description="Methyltransferase type 11" evidence="1">
    <location>
        <begin position="620"/>
        <end position="704"/>
    </location>
</feature>
<dbReference type="InterPro" id="IPR013216">
    <property type="entry name" value="Methyltransf_11"/>
</dbReference>
<dbReference type="EMBL" id="AC073178">
    <property type="protein sequence ID" value="AAG60115.1"/>
    <property type="molecule type" value="Genomic_DNA"/>
</dbReference>
<proteinExistence type="predicted"/>
<sequence>MYDLRPRTLTFLEVALPPTTDTTPIFSLLFFSQCSVFKGFSRSTSSAEAGGVLGGSTRVLICSVSSLVKIEDCKVKIFDKLSEKAEKVLEIGIGTGPNMRYYAARNSNVTLYGLDPNPKMKKYARKSATKAGLKPKNFRFKQGVGEAIPLKDNSVDAVVATLVLCSVSDVTQTLKEIKRVLRQGGVFIFLEHVAAKDGSFFKRLQKLLDPLQQRLADGCHLARNTRECILEAGFSGGVEVQTFSMFCPCGRRHFIGAAMTSMPFLPISPSHASTSTEDLKRLRPPKPDWYEEFFAWSMNSEVSDYKMKLFDNLVGKAEKVLEIGIGTGPNFKYYTDIPNVSVIGIDPNAKMESYARKSATEAGLKPEEFTFVHALGESIPLEDASVDAVVGTLVLCSVTDVTQTLKEIKRILRPGGIYIFIEHVAAEDGTFLRLVQTVLDPLQQVVADGCHLTRHTGESILEARFNGGADVKKTSLSRLAYISSHVYGMMTRVLSSPSSHVSSLKYSPRRVIRASRDHLRAETLKSHQLPSGSSSTSLCSCGRKHFLEAASPTMPFLPICSPNASRSKDVSETFHPQRPDWYKELFAWFLSTGMRSYEAEIAEYKRKLFEKLAGKAETVLEIGVGTGPNLKYFAGNENVCVFGMDPNHKMEKYACESAREAGMKPENFRFMHGVGEAIPLDDDSMDSVVATLVLCSVSDVTQTLNGKLPKPLKDLTGYITYLIGIFRDQAGAETGHVQNVLDPIQQVVADGCHLTRNTDLHISAAGFDGGTEINDTAIYSFPWIIRPHVYGAAYK</sequence>
<organism evidence="2">
    <name type="scientific">Arabidopsis thaliana</name>
    <name type="common">Mouse-ear cress</name>
    <dbReference type="NCBI Taxonomy" id="3702"/>
    <lineage>
        <taxon>Eukaryota</taxon>
        <taxon>Viridiplantae</taxon>
        <taxon>Streptophyta</taxon>
        <taxon>Embryophyta</taxon>
        <taxon>Tracheophyta</taxon>
        <taxon>Spermatophyta</taxon>
        <taxon>Magnoliopsida</taxon>
        <taxon>eudicotyledons</taxon>
        <taxon>Gunneridae</taxon>
        <taxon>Pentapetalae</taxon>
        <taxon>rosids</taxon>
        <taxon>malvids</taxon>
        <taxon>Brassicales</taxon>
        <taxon>Brassicaceae</taxon>
        <taxon>Camelineae</taxon>
        <taxon>Arabidopsis</taxon>
    </lineage>
</organism>
<dbReference type="SUPFAM" id="SSF53335">
    <property type="entry name" value="S-adenosyl-L-methionine-dependent methyltransferases"/>
    <property type="match status" value="3"/>
</dbReference>
<dbReference type="ExpressionAtlas" id="Q9C786">
    <property type="expression patterns" value="baseline and differential"/>
</dbReference>
<name>Q9C786_ARATH</name>
<dbReference type="PANTHER" id="PTHR45036:SF1">
    <property type="entry name" value="METHYLTRANSFERASE LIKE 7A"/>
    <property type="match status" value="1"/>
</dbReference>
<dbReference type="InterPro" id="IPR029063">
    <property type="entry name" value="SAM-dependent_MTases_sf"/>
</dbReference>